<dbReference type="HOGENOM" id="CLU_637831_0_0_1"/>
<organism evidence="1 2">
    <name type="scientific">Eutypa lata (strain UCR-EL1)</name>
    <name type="common">Grapevine dieback disease fungus</name>
    <name type="synonym">Eutypa armeniacae</name>
    <dbReference type="NCBI Taxonomy" id="1287681"/>
    <lineage>
        <taxon>Eukaryota</taxon>
        <taxon>Fungi</taxon>
        <taxon>Dikarya</taxon>
        <taxon>Ascomycota</taxon>
        <taxon>Pezizomycotina</taxon>
        <taxon>Sordariomycetes</taxon>
        <taxon>Xylariomycetidae</taxon>
        <taxon>Xylariales</taxon>
        <taxon>Diatrypaceae</taxon>
        <taxon>Eutypa</taxon>
    </lineage>
</organism>
<name>M7SKQ9_EUTLA</name>
<evidence type="ECO:0008006" key="3">
    <source>
        <dbReference type="Google" id="ProtNLM"/>
    </source>
</evidence>
<dbReference type="KEGG" id="ela:UCREL1_8271"/>
<protein>
    <recommendedName>
        <fullName evidence="3">Ankyrin repeat protein</fullName>
    </recommendedName>
</protein>
<keyword evidence="2" id="KW-1185">Reference proteome</keyword>
<dbReference type="Proteomes" id="UP000012174">
    <property type="component" value="Unassembled WGS sequence"/>
</dbReference>
<sequence>MSLHYPDMNLDVALALVSATLDGRNTLQKYAEYQKQIIHLDDRAYEEDTFAIASILGHTDIAELLLEKKPQTDIIDTLCFAIEHDMVPTVKMLVKKFDTNKSSHRADITRVFGTVIKLEVSPEVAEVILAEEVWWREQAYLYDWLCSALKRCQWQLVDTLWGVFAREHMKPGVVDIQEFLRGVVLHDRFFHITKQICEEFRTIVASPENCYPWRDQLLFWAMSNPGASNRSTMENPDATNLDTIRYLLDAYSKVPDRILRSAIGVQHVGAIDAILVKDTSLLESIPSGLEWRAIDQALHDRDWVPAFRLIHFGAKCESIPEAVRDELQECAIETFVTQRSSRDSVRVPACQWSQVRLLNFIAEMMSTRPLPNKSVFATNMWNARLWMTQLWTLFQLTLGVDFIQESRRLAATKYEDYDVDYDSEPDLYWY</sequence>
<reference evidence="2" key="1">
    <citation type="journal article" date="2013" name="Genome Announc.">
        <title>Draft genome sequence of the grapevine dieback fungus Eutypa lata UCR-EL1.</title>
        <authorList>
            <person name="Blanco-Ulate B."/>
            <person name="Rolshausen P.E."/>
            <person name="Cantu D."/>
        </authorList>
    </citation>
    <scope>NUCLEOTIDE SEQUENCE [LARGE SCALE GENOMIC DNA]</scope>
    <source>
        <strain evidence="2">UCR-EL1</strain>
    </source>
</reference>
<accession>M7SKQ9</accession>
<dbReference type="EMBL" id="KB707005">
    <property type="protein sequence ID" value="EMR64762.1"/>
    <property type="molecule type" value="Genomic_DNA"/>
</dbReference>
<evidence type="ECO:0000313" key="1">
    <source>
        <dbReference type="EMBL" id="EMR64762.1"/>
    </source>
</evidence>
<proteinExistence type="predicted"/>
<evidence type="ECO:0000313" key="2">
    <source>
        <dbReference type="Proteomes" id="UP000012174"/>
    </source>
</evidence>
<gene>
    <name evidence="1" type="ORF">UCREL1_8271</name>
</gene>
<dbReference type="AlphaFoldDB" id="M7SKQ9"/>